<dbReference type="SUPFAM" id="SSF103506">
    <property type="entry name" value="Mitochondrial carrier"/>
    <property type="match status" value="1"/>
</dbReference>
<evidence type="ECO:0000256" key="1">
    <source>
        <dbReference type="ARBA" id="ARBA00004141"/>
    </source>
</evidence>
<dbReference type="GO" id="GO:0055085">
    <property type="term" value="P:transmembrane transport"/>
    <property type="evidence" value="ECO:0007669"/>
    <property type="project" value="InterPro"/>
</dbReference>
<dbReference type="PANTHER" id="PTHR24089">
    <property type="entry name" value="SOLUTE CARRIER FAMILY 25"/>
    <property type="match status" value="1"/>
</dbReference>
<evidence type="ECO:0000313" key="9">
    <source>
        <dbReference type="Proteomes" id="UP000283634"/>
    </source>
</evidence>
<evidence type="ECO:0000256" key="7">
    <source>
        <dbReference type="RuleBase" id="RU000488"/>
    </source>
</evidence>
<reference evidence="8 9" key="1">
    <citation type="journal article" date="2018" name="BMC Genomics">
        <title>Genomic comparison of Trypanosoma conorhini and Trypanosoma rangeli to Trypanosoma cruzi strains of high and low virulence.</title>
        <authorList>
            <person name="Bradwell K.R."/>
            <person name="Koparde V.N."/>
            <person name="Matveyev A.V."/>
            <person name="Serrano M.G."/>
            <person name="Alves J.M."/>
            <person name="Parikh H."/>
            <person name="Huang B."/>
            <person name="Lee V."/>
            <person name="Espinosa-Alvarez O."/>
            <person name="Ortiz P.A."/>
            <person name="Costa-Martins A.G."/>
            <person name="Teixeira M.M."/>
            <person name="Buck G.A."/>
        </authorList>
    </citation>
    <scope>NUCLEOTIDE SEQUENCE [LARGE SCALE GENOMIC DNA]</scope>
    <source>
        <strain evidence="8 9">AM80</strain>
    </source>
</reference>
<dbReference type="RefSeq" id="XP_029235259.1">
    <property type="nucleotide sequence ID" value="XM_029384893.1"/>
</dbReference>
<dbReference type="VEuPathDB" id="TriTrypDB:TRSC58_05260"/>
<sequence length="139" mass="15279">MQIQKVHQSSTLSTNVGAETKDGQLLLSEKSGEQHLLFKRDRYTTLATFFAGGVAGACSRSLTAPLDRIKIIVQEGHLVTGPYQRIYSFKSARLKDVFNLIRADGGWRAFWRGNGVNCLKAGPEFAIVFFTSSIPSIAV</sequence>
<comment type="caution">
    <text evidence="8">The sequence shown here is derived from an EMBL/GenBank/DDBJ whole genome shotgun (WGS) entry which is preliminary data.</text>
</comment>
<organism evidence="8 9">
    <name type="scientific">Trypanosoma rangeli</name>
    <dbReference type="NCBI Taxonomy" id="5698"/>
    <lineage>
        <taxon>Eukaryota</taxon>
        <taxon>Discoba</taxon>
        <taxon>Euglenozoa</taxon>
        <taxon>Kinetoplastea</taxon>
        <taxon>Metakinetoplastina</taxon>
        <taxon>Trypanosomatida</taxon>
        <taxon>Trypanosomatidae</taxon>
        <taxon>Trypanosoma</taxon>
        <taxon>Herpetosoma</taxon>
    </lineage>
</organism>
<dbReference type="GeneID" id="40332066"/>
<comment type="subcellular location">
    <subcellularLocation>
        <location evidence="1">Membrane</location>
        <topology evidence="1">Multi-pass membrane protein</topology>
    </subcellularLocation>
</comment>
<evidence type="ECO:0000256" key="5">
    <source>
        <dbReference type="ARBA" id="ARBA00023136"/>
    </source>
</evidence>
<keyword evidence="5 6" id="KW-0472">Membrane</keyword>
<keyword evidence="3 6" id="KW-0812">Transmembrane</keyword>
<feature type="repeat" description="Solcar" evidence="6">
    <location>
        <begin position="43"/>
        <end position="138"/>
    </location>
</feature>
<dbReference type="Gene3D" id="1.50.40.10">
    <property type="entry name" value="Mitochondrial carrier domain"/>
    <property type="match status" value="1"/>
</dbReference>
<dbReference type="InterPro" id="IPR002067">
    <property type="entry name" value="MCP"/>
</dbReference>
<evidence type="ECO:0000256" key="6">
    <source>
        <dbReference type="PROSITE-ProRule" id="PRU00282"/>
    </source>
</evidence>
<dbReference type="GO" id="GO:0016020">
    <property type="term" value="C:membrane"/>
    <property type="evidence" value="ECO:0007669"/>
    <property type="project" value="UniProtKB-SubCell"/>
</dbReference>
<dbReference type="OrthoDB" id="270584at2759"/>
<dbReference type="Proteomes" id="UP000283634">
    <property type="component" value="Unassembled WGS sequence"/>
</dbReference>
<dbReference type="InterPro" id="IPR018108">
    <property type="entry name" value="MCP_transmembrane"/>
</dbReference>
<dbReference type="PRINTS" id="PR00926">
    <property type="entry name" value="MITOCARRIER"/>
</dbReference>
<keyword evidence="2 7" id="KW-0813">Transport</keyword>
<evidence type="ECO:0000256" key="3">
    <source>
        <dbReference type="ARBA" id="ARBA00022692"/>
    </source>
</evidence>
<comment type="similarity">
    <text evidence="7">Belongs to the mitochondrial carrier (TC 2.A.29) family.</text>
</comment>
<evidence type="ECO:0000313" key="8">
    <source>
        <dbReference type="EMBL" id="RNE99540.1"/>
    </source>
</evidence>
<dbReference type="PROSITE" id="PS50920">
    <property type="entry name" value="SOLCAR"/>
    <property type="match status" value="1"/>
</dbReference>
<name>A0A3R7N3K0_TRYRA</name>
<dbReference type="Pfam" id="PF00153">
    <property type="entry name" value="Mito_carr"/>
    <property type="match status" value="1"/>
</dbReference>
<dbReference type="AlphaFoldDB" id="A0A3R7N3K0"/>
<dbReference type="EMBL" id="MKGL01000380">
    <property type="protein sequence ID" value="RNE99540.1"/>
    <property type="molecule type" value="Genomic_DNA"/>
</dbReference>
<evidence type="ECO:0000256" key="4">
    <source>
        <dbReference type="ARBA" id="ARBA00022737"/>
    </source>
</evidence>
<protein>
    <submittedName>
        <fullName evidence="8">ADP/ATP mitochondrial carrier protein</fullName>
    </submittedName>
</protein>
<dbReference type="InterPro" id="IPR023395">
    <property type="entry name" value="MCP_dom_sf"/>
</dbReference>
<proteinExistence type="inferred from homology"/>
<accession>A0A3R7N3K0</accession>
<gene>
    <name evidence="8" type="ORF">TraAM80_08133</name>
</gene>
<keyword evidence="4" id="KW-0677">Repeat</keyword>
<evidence type="ECO:0000256" key="2">
    <source>
        <dbReference type="ARBA" id="ARBA00022448"/>
    </source>
</evidence>
<keyword evidence="9" id="KW-1185">Reference proteome</keyword>